<name>A8MIT6_ALKOO</name>
<dbReference type="Proteomes" id="UP000000269">
    <property type="component" value="Chromosome"/>
</dbReference>
<dbReference type="RefSeq" id="WP_012160027.1">
    <property type="nucleotide sequence ID" value="NC_009922.1"/>
</dbReference>
<keyword evidence="1" id="KW-0812">Transmembrane</keyword>
<dbReference type="EMBL" id="CP000853">
    <property type="protein sequence ID" value="ABW19718.1"/>
    <property type="molecule type" value="Genomic_DNA"/>
</dbReference>
<protein>
    <submittedName>
        <fullName evidence="2">Uncharacterized protein</fullName>
    </submittedName>
</protein>
<proteinExistence type="predicted"/>
<evidence type="ECO:0000256" key="1">
    <source>
        <dbReference type="SAM" id="Phobius"/>
    </source>
</evidence>
<keyword evidence="1" id="KW-1133">Transmembrane helix</keyword>
<evidence type="ECO:0000313" key="2">
    <source>
        <dbReference type="EMBL" id="ABW19718.1"/>
    </source>
</evidence>
<dbReference type="STRING" id="350688.Clos_2182"/>
<sequence length="393" mass="44627">MKDFEKLDQLLWEVNSSKSKPDDNLDQKVINKIRERDRMKSTSKKRLSAVAIVAMLIVTTSITAFAAWKLLTPKEVAENLGDKSLANAFGNEGTLSINQTQNIGDYKVSLMELVSGRELSDFKHSAEEIFPDRTYAVLAISQVDGTPMPDPLDPLYDEISFIVSPFVKGQHPKDLNIFTMNGAASWFVKDGVMYRIMECDDIEVFADRGLYIAVMDEFNIMKAYNFNVETGEIKRNADYEGMNALFDLPLDPSKGNYEKAEEYLRTLSINQEKSDKGIINEEIEDMKSFLEGFVLIPESVQQIIPNEVGRILYIFDREKALPSMKSILKDAEIGRSDISYFDQKGIVIFSRDVDDMFEEEQVGFSSTAYLNENYVLVFSRDVAGIIEGKLYKR</sequence>
<keyword evidence="1" id="KW-0472">Membrane</keyword>
<evidence type="ECO:0000313" key="3">
    <source>
        <dbReference type="Proteomes" id="UP000000269"/>
    </source>
</evidence>
<dbReference type="OrthoDB" id="1705981at2"/>
<dbReference type="HOGENOM" id="CLU_703473_0_0_9"/>
<keyword evidence="3" id="KW-1185">Reference proteome</keyword>
<dbReference type="eggNOG" id="ENOG502Z7PC">
    <property type="taxonomic scope" value="Bacteria"/>
</dbReference>
<reference evidence="3" key="1">
    <citation type="submission" date="2007-10" db="EMBL/GenBank/DDBJ databases">
        <title>Complete genome of Alkaliphilus oremlandii OhILAs.</title>
        <authorList>
            <person name="Copeland A."/>
            <person name="Lucas S."/>
            <person name="Lapidus A."/>
            <person name="Barry K."/>
            <person name="Detter J.C."/>
            <person name="Glavina del Rio T."/>
            <person name="Hammon N."/>
            <person name="Israni S."/>
            <person name="Dalin E."/>
            <person name="Tice H."/>
            <person name="Pitluck S."/>
            <person name="Chain P."/>
            <person name="Malfatti S."/>
            <person name="Shin M."/>
            <person name="Vergez L."/>
            <person name="Schmutz J."/>
            <person name="Larimer F."/>
            <person name="Land M."/>
            <person name="Hauser L."/>
            <person name="Kyrpides N."/>
            <person name="Mikhailova N."/>
            <person name="Stolz J.F."/>
            <person name="Dawson A."/>
            <person name="Fisher E."/>
            <person name="Crable B."/>
            <person name="Perera E."/>
            <person name="Lisak J."/>
            <person name="Ranganathan M."/>
            <person name="Basu P."/>
            <person name="Richardson P."/>
        </authorList>
    </citation>
    <scope>NUCLEOTIDE SEQUENCE [LARGE SCALE GENOMIC DNA]</scope>
    <source>
        <strain evidence="3">OhILAs</strain>
    </source>
</reference>
<organism evidence="2 3">
    <name type="scientific">Alkaliphilus oremlandii (strain OhILAs)</name>
    <name type="common">Clostridium oremlandii (strain OhILAs)</name>
    <dbReference type="NCBI Taxonomy" id="350688"/>
    <lineage>
        <taxon>Bacteria</taxon>
        <taxon>Bacillati</taxon>
        <taxon>Bacillota</taxon>
        <taxon>Clostridia</taxon>
        <taxon>Peptostreptococcales</taxon>
        <taxon>Natronincolaceae</taxon>
        <taxon>Alkaliphilus</taxon>
    </lineage>
</organism>
<feature type="transmembrane region" description="Helical" evidence="1">
    <location>
        <begin position="47"/>
        <end position="68"/>
    </location>
</feature>
<accession>A8MIT6</accession>
<gene>
    <name evidence="2" type="ordered locus">Clos_2182</name>
</gene>
<dbReference type="KEGG" id="aoe:Clos_2182"/>
<dbReference type="AlphaFoldDB" id="A8MIT6"/>